<dbReference type="AlphaFoldDB" id="X1JKP4"/>
<dbReference type="Gene3D" id="2.20.28.30">
    <property type="entry name" value="RNA polymerase ii, chain L"/>
    <property type="match status" value="1"/>
</dbReference>
<comment type="caution">
    <text evidence="2">The sequence shown here is derived from an EMBL/GenBank/DDBJ whole genome shotgun (WGS) entry which is preliminary data.</text>
</comment>
<evidence type="ECO:0000259" key="1">
    <source>
        <dbReference type="Pfam" id="PF12647"/>
    </source>
</evidence>
<dbReference type="EMBL" id="BARU01033692">
    <property type="protein sequence ID" value="GAH70318.1"/>
    <property type="molecule type" value="Genomic_DNA"/>
</dbReference>
<name>X1JKP4_9ZZZZ</name>
<feature type="domain" description="RNHCP" evidence="1">
    <location>
        <begin position="4"/>
        <end position="38"/>
    </location>
</feature>
<feature type="non-terminal residue" evidence="2">
    <location>
        <position position="66"/>
    </location>
</feature>
<organism evidence="2">
    <name type="scientific">marine sediment metagenome</name>
    <dbReference type="NCBI Taxonomy" id="412755"/>
    <lineage>
        <taxon>unclassified sequences</taxon>
        <taxon>metagenomes</taxon>
        <taxon>ecological metagenomes</taxon>
    </lineage>
</organism>
<reference evidence="2" key="1">
    <citation type="journal article" date="2014" name="Front. Microbiol.">
        <title>High frequency of phylogenetically diverse reductive dehalogenase-homologous genes in deep subseafloor sedimentary metagenomes.</title>
        <authorList>
            <person name="Kawai M."/>
            <person name="Futagami T."/>
            <person name="Toyoda A."/>
            <person name="Takaki Y."/>
            <person name="Nishi S."/>
            <person name="Hori S."/>
            <person name="Arai W."/>
            <person name="Tsubouchi T."/>
            <person name="Morono Y."/>
            <person name="Uchiyama I."/>
            <person name="Ito T."/>
            <person name="Fujiyama A."/>
            <person name="Inagaki F."/>
            <person name="Takami H."/>
        </authorList>
    </citation>
    <scope>NUCLEOTIDE SEQUENCE</scope>
    <source>
        <strain evidence="2">Expedition CK06-06</strain>
    </source>
</reference>
<accession>X1JKP4</accession>
<proteinExistence type="predicted"/>
<dbReference type="InterPro" id="IPR024439">
    <property type="entry name" value="RNHCP"/>
</dbReference>
<gene>
    <name evidence="2" type="ORF">S03H2_52975</name>
</gene>
<evidence type="ECO:0000313" key="2">
    <source>
        <dbReference type="EMBL" id="GAH70318.1"/>
    </source>
</evidence>
<dbReference type="Pfam" id="PF12647">
    <property type="entry name" value="RNHCP"/>
    <property type="match status" value="1"/>
</dbReference>
<protein>
    <recommendedName>
        <fullName evidence="1">RNHCP domain-containing protein</fullName>
    </recommendedName>
</protein>
<sequence length="66" mass="7377">MPISFKCEHCGKQIEAPDSAGGQRGRCPYCKQSNYIPSPVSEEEIYDLAETDEEDAKRAAAEREQL</sequence>